<feature type="domain" description="Integrase catalytic" evidence="1">
    <location>
        <begin position="14"/>
        <end position="75"/>
    </location>
</feature>
<dbReference type="RefSeq" id="WP_130245928.1">
    <property type="nucleotide sequence ID" value="NZ_PPUZ01000049.1"/>
</dbReference>
<dbReference type="EMBL" id="PPUZ01000049">
    <property type="protein sequence ID" value="RZM76443.1"/>
    <property type="molecule type" value="Genomic_DNA"/>
</dbReference>
<sequence>MKSQTMRVKAQELGVTMSYSRPRVSNDNPIAKSLFRTCKYRSDWPSAGFKSLEEAWARVLKFTRCYNYAHKHSKLRFGQQTSTTKIWAEKGSHPRIVKQQQFEYAYLFGAVSNDW</sequence>
<evidence type="ECO:0000313" key="2">
    <source>
        <dbReference type="EMBL" id="RZM76443.1"/>
    </source>
</evidence>
<dbReference type="Pfam" id="PF13683">
    <property type="entry name" value="rve_3"/>
    <property type="match status" value="1"/>
</dbReference>
<gene>
    <name evidence="2" type="ORF">C3B51_17920</name>
</gene>
<evidence type="ECO:0000259" key="1">
    <source>
        <dbReference type="Pfam" id="PF13683"/>
    </source>
</evidence>
<dbReference type="Proteomes" id="UP000292345">
    <property type="component" value="Unassembled WGS sequence"/>
</dbReference>
<dbReference type="InterPro" id="IPR012337">
    <property type="entry name" value="RNaseH-like_sf"/>
</dbReference>
<reference evidence="2 3" key="1">
    <citation type="submission" date="2018-01" db="EMBL/GenBank/DDBJ databases">
        <title>Co-occurrence of chitin degradation, pigmentation and bioactivity in marine Pseudoalteromonas.</title>
        <authorList>
            <person name="Paulsen S."/>
            <person name="Gram L."/>
            <person name="Machado H."/>
        </authorList>
    </citation>
    <scope>NUCLEOTIDE SEQUENCE [LARGE SCALE GENOMIC DNA]</scope>
    <source>
        <strain evidence="2 3">S1946</strain>
    </source>
</reference>
<evidence type="ECO:0000313" key="3">
    <source>
        <dbReference type="Proteomes" id="UP000292345"/>
    </source>
</evidence>
<dbReference type="SUPFAM" id="SSF53098">
    <property type="entry name" value="Ribonuclease H-like"/>
    <property type="match status" value="1"/>
</dbReference>
<comment type="caution">
    <text evidence="2">The sequence shown here is derived from an EMBL/GenBank/DDBJ whole genome shotgun (WGS) entry which is preliminary data.</text>
</comment>
<protein>
    <recommendedName>
        <fullName evidence="1">Integrase catalytic domain-containing protein</fullName>
    </recommendedName>
</protein>
<proteinExistence type="predicted"/>
<dbReference type="GO" id="GO:0015074">
    <property type="term" value="P:DNA integration"/>
    <property type="evidence" value="ECO:0007669"/>
    <property type="project" value="InterPro"/>
</dbReference>
<accession>A0A4Q7E429</accession>
<dbReference type="AlphaFoldDB" id="A0A4Q7E429"/>
<dbReference type="InterPro" id="IPR001584">
    <property type="entry name" value="Integrase_cat-core"/>
</dbReference>
<organism evidence="2 3">
    <name type="scientific">Pseudoalteromonas rubra</name>
    <dbReference type="NCBI Taxonomy" id="43658"/>
    <lineage>
        <taxon>Bacteria</taxon>
        <taxon>Pseudomonadati</taxon>
        <taxon>Pseudomonadota</taxon>
        <taxon>Gammaproteobacteria</taxon>
        <taxon>Alteromonadales</taxon>
        <taxon>Pseudoalteromonadaceae</taxon>
        <taxon>Pseudoalteromonas</taxon>
    </lineage>
</organism>
<name>A0A4Q7E429_9GAMM</name>